<dbReference type="RefSeq" id="WP_062158532.1">
    <property type="nucleotide sequence ID" value="NZ_CP013910.1"/>
</dbReference>
<feature type="transmembrane region" description="Helical" evidence="6">
    <location>
        <begin position="230"/>
        <end position="250"/>
    </location>
</feature>
<evidence type="ECO:0000256" key="5">
    <source>
        <dbReference type="ARBA" id="ARBA00023136"/>
    </source>
</evidence>
<accession>A0ABN4K5R2</accession>
<feature type="transmembrane region" description="Helical" evidence="6">
    <location>
        <begin position="103"/>
        <end position="123"/>
    </location>
</feature>
<feature type="transmembrane region" description="Helical" evidence="6">
    <location>
        <begin position="270"/>
        <end position="292"/>
    </location>
</feature>
<gene>
    <name evidence="7" type="ORF">AUC44_10180</name>
</gene>
<sequence length="359" mass="39010">MPASRFTQTGNYRVRYTQDQTIFATYAEQLSLLLLIAVLAVLPLIVPRAWFPYLTQIVIFSVAVIGLNVTTGYTGLINIGQGAFMGVGAYATALAATRLNLPFYLAIPLGGVAGALIGTLVGLPSLRLKYLYLAIATLAFQIIFEWGVGHAPLLEQGGVIKPPTPQAFGVKDSFLNHNVFWYLVSLPVLISVALLWRNVLRTRHGRAMIAVRDNDRAAAAMGIHPGRAKLTAFLIGSFYAGVAGGLFMYFQKGAVIEDYSLGLSVKLLAMAIVGGLGSLPGSFLGPLFIVGLDRSVELLSQSALLGRVTAFAEGVDVASALRPFSFGMAIVLFLMFEPRGLANWWRLTRLYFKRWPFKF</sequence>
<organism evidence="7 8">
    <name type="scientific">Deinococcus actinosclerus</name>
    <dbReference type="NCBI Taxonomy" id="1768108"/>
    <lineage>
        <taxon>Bacteria</taxon>
        <taxon>Thermotogati</taxon>
        <taxon>Deinococcota</taxon>
        <taxon>Deinococci</taxon>
        <taxon>Deinococcales</taxon>
        <taxon>Deinococcaceae</taxon>
        <taxon>Deinococcus</taxon>
    </lineage>
</organism>
<feature type="transmembrane region" description="Helical" evidence="6">
    <location>
        <begin position="130"/>
        <end position="148"/>
    </location>
</feature>
<dbReference type="InterPro" id="IPR001851">
    <property type="entry name" value="ABC_transp_permease"/>
</dbReference>
<feature type="transmembrane region" description="Helical" evidence="6">
    <location>
        <begin position="50"/>
        <end position="69"/>
    </location>
</feature>
<dbReference type="InterPro" id="IPR043428">
    <property type="entry name" value="LivM-like"/>
</dbReference>
<protein>
    <submittedName>
        <fullName evidence="7">Branched-chain amino acid ABC transporter permease</fullName>
    </submittedName>
</protein>
<evidence type="ECO:0000313" key="8">
    <source>
        <dbReference type="Proteomes" id="UP000060071"/>
    </source>
</evidence>
<evidence type="ECO:0000256" key="1">
    <source>
        <dbReference type="ARBA" id="ARBA00004651"/>
    </source>
</evidence>
<evidence type="ECO:0000256" key="6">
    <source>
        <dbReference type="SAM" id="Phobius"/>
    </source>
</evidence>
<dbReference type="Pfam" id="PF02653">
    <property type="entry name" value="BPD_transp_2"/>
    <property type="match status" value="1"/>
</dbReference>
<evidence type="ECO:0000256" key="3">
    <source>
        <dbReference type="ARBA" id="ARBA00022692"/>
    </source>
</evidence>
<evidence type="ECO:0000256" key="4">
    <source>
        <dbReference type="ARBA" id="ARBA00022989"/>
    </source>
</evidence>
<reference evidence="7 8" key="1">
    <citation type="submission" date="2015-12" db="EMBL/GenBank/DDBJ databases">
        <authorList>
            <person name="Kim M.K."/>
            <person name="Srinivasan S."/>
            <person name="Lee J.-J."/>
            <person name="Kim K."/>
        </authorList>
    </citation>
    <scope>NUCLEOTIDE SEQUENCE [LARGE SCALE GENOMIC DNA]</scope>
    <source>
        <strain evidence="7 8">BM2</strain>
    </source>
</reference>
<keyword evidence="8" id="KW-1185">Reference proteome</keyword>
<dbReference type="Proteomes" id="UP000060071">
    <property type="component" value="Chromosome"/>
</dbReference>
<keyword evidence="4 6" id="KW-1133">Transmembrane helix</keyword>
<keyword evidence="3 6" id="KW-0812">Transmembrane</keyword>
<feature type="transmembrane region" description="Helical" evidence="6">
    <location>
        <begin position="179"/>
        <end position="196"/>
    </location>
</feature>
<dbReference type="PANTHER" id="PTHR30482:SF5">
    <property type="entry name" value="ABC TRANSPORTER PERMEASE PROTEIN"/>
    <property type="match status" value="1"/>
</dbReference>
<dbReference type="EMBL" id="CP013910">
    <property type="protein sequence ID" value="ALW89222.1"/>
    <property type="molecule type" value="Genomic_DNA"/>
</dbReference>
<name>A0ABN4K5R2_9DEIO</name>
<comment type="subcellular location">
    <subcellularLocation>
        <location evidence="1">Cell membrane</location>
        <topology evidence="1">Multi-pass membrane protein</topology>
    </subcellularLocation>
</comment>
<keyword evidence="5 6" id="KW-0472">Membrane</keyword>
<keyword evidence="2" id="KW-1003">Cell membrane</keyword>
<dbReference type="PANTHER" id="PTHR30482">
    <property type="entry name" value="HIGH-AFFINITY BRANCHED-CHAIN AMINO ACID TRANSPORT SYSTEM PERMEASE"/>
    <property type="match status" value="1"/>
</dbReference>
<proteinExistence type="predicted"/>
<evidence type="ECO:0000256" key="2">
    <source>
        <dbReference type="ARBA" id="ARBA00022475"/>
    </source>
</evidence>
<feature type="transmembrane region" description="Helical" evidence="6">
    <location>
        <begin position="76"/>
        <end position="97"/>
    </location>
</feature>
<dbReference type="CDD" id="cd06581">
    <property type="entry name" value="TM_PBP1_LivM_like"/>
    <property type="match status" value="1"/>
</dbReference>
<feature type="transmembrane region" description="Helical" evidence="6">
    <location>
        <begin position="21"/>
        <end position="44"/>
    </location>
</feature>
<evidence type="ECO:0000313" key="7">
    <source>
        <dbReference type="EMBL" id="ALW89222.1"/>
    </source>
</evidence>